<accession>A0A481SFC7</accession>
<dbReference type="AlphaFoldDB" id="A0A481SFC7"/>
<feature type="region of interest" description="Disordered" evidence="1">
    <location>
        <begin position="581"/>
        <end position="600"/>
    </location>
</feature>
<reference evidence="2" key="1">
    <citation type="submission" date="2018-11" db="EMBL/GenBank/DDBJ databases">
        <authorList>
            <person name="Shen W.-C."/>
            <person name="Liang S.-W."/>
            <person name="Huang Y.-H."/>
            <person name="Chiu J.-Y."/>
        </authorList>
    </citation>
    <scope>NUCLEOTIDE SEQUENCE</scope>
    <source>
        <strain evidence="2">12JK1RB1-A1</strain>
    </source>
</reference>
<organism evidence="2">
    <name type="scientific">Ustilago esculenta</name>
    <dbReference type="NCBI Taxonomy" id="185366"/>
    <lineage>
        <taxon>Eukaryota</taxon>
        <taxon>Fungi</taxon>
        <taxon>Dikarya</taxon>
        <taxon>Basidiomycota</taxon>
        <taxon>Ustilaginomycotina</taxon>
        <taxon>Ustilaginomycetes</taxon>
        <taxon>Ustilaginales</taxon>
        <taxon>Ustilaginaceae</taxon>
        <taxon>Ustilago</taxon>
    </lineage>
</organism>
<protein>
    <submittedName>
        <fullName evidence="2">AlNc14C654G12340 protein</fullName>
    </submittedName>
</protein>
<reference evidence="2" key="2">
    <citation type="journal article" date="2019" name="Fungal Genet. Biol.">
        <title>The smut fungus Ustilago esculenta has a bipolar mating system with three idiomorphs larger than 500?kb.</title>
        <authorList>
            <person name="Liang S.W."/>
            <person name="Huang Y.H."/>
            <person name="Chiu J.Y."/>
            <person name="Tseng H.W."/>
            <person name="Haung J.H."/>
            <person name="Shen W.C."/>
        </authorList>
    </citation>
    <scope>NUCLEOTIDE SEQUENCE</scope>
    <source>
        <strain evidence="2">12JK1RB1-A1</strain>
    </source>
</reference>
<evidence type="ECO:0000256" key="1">
    <source>
        <dbReference type="SAM" id="MobiDB-lite"/>
    </source>
</evidence>
<feature type="compositionally biased region" description="Basic and acidic residues" evidence="1">
    <location>
        <begin position="472"/>
        <end position="499"/>
    </location>
</feature>
<feature type="compositionally biased region" description="Low complexity" evidence="1">
    <location>
        <begin position="581"/>
        <end position="590"/>
    </location>
</feature>
<evidence type="ECO:0000313" key="2">
    <source>
        <dbReference type="EMBL" id="QBH67425.1"/>
    </source>
</evidence>
<dbReference type="EMBL" id="MK125512">
    <property type="protein sequence ID" value="QBH67425.1"/>
    <property type="molecule type" value="Genomic_DNA"/>
</dbReference>
<sequence>MTSHPPSECSSLSSIDDYAVRVAPSPERPPEAYISQLEINGRRDVEAAVKKYGELCSNVMKHPPACMAYLECLPACLPMTHIYIGQEVYDPSILPMFASAFVYTLESSRTWTPTVQVLGQAMASVTNCTVVEAMHLASHSYLLITVGMLMINAYPYSRLGQFERIRISGYTAELVRAVVLASIELGVKKVTLVEMGNEAQAVGDCAWASMKSKARGIRRIKVSNPVRIARSHIGANNLPQPTIVTMTGLSRAIGLITAGYTFEALRRTDEWREYSHHELKLLSPLRSVSAIAKHASWKSILSLTSDFESLLIQIIASKMNKGRNSGWQKRDEETENYVTSVMKTVAEMATSIETKVSASLLECEQIRSQWHRADSSRAEMDTCIEVMRVSAQVCATAASFLALLAPTLTSQTPAHALLGMSVPGITHLRPSGTRAPQVQAAVTSAVETPIQRVSTLSSNNVWTDVGMRVSRLKDPQLPEVGGHGDADPGEPRERARAAFEDNGSEDSDDLAQAMRTAGLTISSSSSPGDQGQKTLRISTPVPLTTSALSAYELAQRELLGTDSRTPSTYVASDAGRSYAMSTMSRRSGIRIGRGGTRSAPRVRTELRIRAS</sequence>
<proteinExistence type="predicted"/>
<gene>
    <name evidence="2" type="ORF">UE_1359</name>
</gene>
<feature type="region of interest" description="Disordered" evidence="1">
    <location>
        <begin position="472"/>
        <end position="508"/>
    </location>
</feature>
<name>A0A481SFC7_9BASI</name>